<protein>
    <recommendedName>
        <fullName evidence="4">F-box domain-containing protein</fullName>
    </recommendedName>
</protein>
<evidence type="ECO:0000313" key="2">
    <source>
        <dbReference type="EMBL" id="PSR70656.1"/>
    </source>
</evidence>
<feature type="compositionally biased region" description="Polar residues" evidence="1">
    <location>
        <begin position="572"/>
        <end position="582"/>
    </location>
</feature>
<dbReference type="SUPFAM" id="SSF52047">
    <property type="entry name" value="RNI-like"/>
    <property type="match status" value="1"/>
</dbReference>
<gene>
    <name evidence="2" type="ORF">PHLCEN_2v13461</name>
</gene>
<keyword evidence="3" id="KW-1185">Reference proteome</keyword>
<dbReference type="EMBL" id="MLYV02001337">
    <property type="protein sequence ID" value="PSR70656.1"/>
    <property type="molecule type" value="Genomic_DNA"/>
</dbReference>
<feature type="region of interest" description="Disordered" evidence="1">
    <location>
        <begin position="571"/>
        <end position="591"/>
    </location>
</feature>
<organism evidence="2 3">
    <name type="scientific">Hermanssonia centrifuga</name>
    <dbReference type="NCBI Taxonomy" id="98765"/>
    <lineage>
        <taxon>Eukaryota</taxon>
        <taxon>Fungi</taxon>
        <taxon>Dikarya</taxon>
        <taxon>Basidiomycota</taxon>
        <taxon>Agaricomycotina</taxon>
        <taxon>Agaricomycetes</taxon>
        <taxon>Polyporales</taxon>
        <taxon>Meruliaceae</taxon>
        <taxon>Hermanssonia</taxon>
    </lineage>
</organism>
<evidence type="ECO:0000256" key="1">
    <source>
        <dbReference type="SAM" id="MobiDB-lite"/>
    </source>
</evidence>
<dbReference type="STRING" id="98765.A0A2R6NE94"/>
<evidence type="ECO:0000313" key="3">
    <source>
        <dbReference type="Proteomes" id="UP000186601"/>
    </source>
</evidence>
<proteinExistence type="predicted"/>
<sequence>MAPLKVSQSKAINIFTEAFYAVAAIYPADFDSFLKGMYPAVSLELPGESVRANFGPLSFIYDRENHASDVSSSSTKDPSTQIPPEILAQILECVSPNLGVVKTYYRSNRMKAYKRALGSCALTCRYWASKCRPLIFEYTTLRSGEDLDGLLDLIATQESLISRSIRVLHIYDTADLNASGPWAHRALATLPHRLPHLECVKLSNAKDSAKHLTMLPPRISRTLPALFSAFDHIQELTLADQHFDSMADLMRVIGAVRSLKKLDCEGLSWRTPMDSLPTSVYSSGQLSVVRAVRCQELWPFIWLLMLPSRLSSGSSRTSALPPVHAQDAKTIGSIVQTVIGDASECIFKQTFAEEDRSWCLSTTIPLRSDIPQSTFRLMVRKLSWSQNPPRRKTHAGLQTYLANVDLAIPHVKEIQPILDYDWYAIDRTLSRSAFIGGCKLSFKQMKSKRRDPRKDILDGLSVRMPYAHSTGILQIEFPGCDDKTNDRNEVFVGRFPWAKTGRTVTDDLDVLLAALVPDYPSRRAYIADVIRDSDEWFARIILRNRTSVIEFLRHWKASSLTAGISITAGDTAPSQISASEESMSLEDLTDKDSDKAPTTIVCWLLDYTAGGIEIGADTDECPVRVRPPDWVIDEEVCEEEIIWAFTKIWPDNSTLFSDDTGILGFTDPGSLSEHATRTIVFRDYTFAASFMRRWNDALAYIAGRPSLDDWSTENWDVFADYLVGPKSTDGRCVSAIMRWMLWWAEE</sequence>
<dbReference type="OrthoDB" id="10587447at2759"/>
<dbReference type="AlphaFoldDB" id="A0A2R6NE94"/>
<reference evidence="2 3" key="1">
    <citation type="submission" date="2018-02" db="EMBL/GenBank/DDBJ databases">
        <title>Genome sequence of the basidiomycete white-rot fungus Phlebia centrifuga.</title>
        <authorList>
            <person name="Granchi Z."/>
            <person name="Peng M."/>
            <person name="de Vries R.P."/>
            <person name="Hilden K."/>
            <person name="Makela M.R."/>
            <person name="Grigoriev I."/>
            <person name="Riley R."/>
        </authorList>
    </citation>
    <scope>NUCLEOTIDE SEQUENCE [LARGE SCALE GENOMIC DNA]</scope>
    <source>
        <strain evidence="2 3">FBCC195</strain>
    </source>
</reference>
<accession>A0A2R6NE94</accession>
<name>A0A2R6NE94_9APHY</name>
<dbReference type="Proteomes" id="UP000186601">
    <property type="component" value="Unassembled WGS sequence"/>
</dbReference>
<evidence type="ECO:0008006" key="4">
    <source>
        <dbReference type="Google" id="ProtNLM"/>
    </source>
</evidence>
<comment type="caution">
    <text evidence="2">The sequence shown here is derived from an EMBL/GenBank/DDBJ whole genome shotgun (WGS) entry which is preliminary data.</text>
</comment>